<reference evidence="7 8" key="1">
    <citation type="submission" date="2019-09" db="EMBL/GenBank/DDBJ databases">
        <title>Bird 10,000 Genomes (B10K) Project - Family phase.</title>
        <authorList>
            <person name="Zhang G."/>
        </authorList>
    </citation>
    <scope>NUCLEOTIDE SEQUENCE [LARGE SCALE GENOMIC DNA]</scope>
    <source>
        <strain evidence="7">B10K-DU-002-35</strain>
        <tissue evidence="7">Muscle</tissue>
    </source>
</reference>
<dbReference type="Pfam" id="PF02866">
    <property type="entry name" value="Ldh_1_C"/>
    <property type="match status" value="1"/>
</dbReference>
<accession>A0A7L1MZR7</accession>
<dbReference type="GO" id="GO:0016616">
    <property type="term" value="F:oxidoreductase activity, acting on the CH-OH group of donors, NAD or NADP as acceptor"/>
    <property type="evidence" value="ECO:0007669"/>
    <property type="project" value="InterPro"/>
</dbReference>
<dbReference type="Gene3D" id="3.90.110.10">
    <property type="entry name" value="Lactate dehydrogenase/glycoside hydrolase, family 4, C-terminal"/>
    <property type="match status" value="1"/>
</dbReference>
<dbReference type="SUPFAM" id="SSF56327">
    <property type="entry name" value="LDH C-terminal domain-like"/>
    <property type="match status" value="1"/>
</dbReference>
<keyword evidence="2" id="KW-0816">Tricarboxylic acid cycle</keyword>
<evidence type="ECO:0000256" key="3">
    <source>
        <dbReference type="ARBA" id="ARBA00023002"/>
    </source>
</evidence>
<comment type="caution">
    <text evidence="7">The sequence shown here is derived from an EMBL/GenBank/DDBJ whole genome shotgun (WGS) entry which is preliminary data.</text>
</comment>
<evidence type="ECO:0000259" key="6">
    <source>
        <dbReference type="Pfam" id="PF02866"/>
    </source>
</evidence>
<dbReference type="PANTHER" id="PTHR23382">
    <property type="entry name" value="MALATE DEHYDROGENASE"/>
    <property type="match status" value="1"/>
</dbReference>
<dbReference type="FunFam" id="3.40.50.720:FF:000144">
    <property type="entry name" value="Malate dehydrogenase [NADP]"/>
    <property type="match status" value="1"/>
</dbReference>
<dbReference type="OrthoDB" id="1510206at2759"/>
<dbReference type="InterPro" id="IPR036291">
    <property type="entry name" value="NAD(P)-bd_dom_sf"/>
</dbReference>
<evidence type="ECO:0000313" key="8">
    <source>
        <dbReference type="Proteomes" id="UP000565785"/>
    </source>
</evidence>
<sequence>VVFTGKADCPHYARAELLADYLQANLPDFRVHKITQHPDKWEQWLHDICKMNGWAHRESPVIWRELLDRGGKGLLLGGLSDFLEHAKHYYGITSMMLGEQMLDIAEENLQAHIETEKEEEEIKNHIKPLQIWITSASAPTCYQLIPLLANGEVFGMTTEISIHLLDTDQFKEVLCGIVMEAEDMAFPLLRSISEHTEISEAFIQADIVIILDDVLLNREDQSLENSIREVSEICQVYAPLIEKNAKSEVRVISSGKTFVNLKAMMIITYGPSIKPENVIAVATSWESAAKAMLARKLNMSASGVKDVIVWGNITGCNYIDLSYAKLYGYDGAIWGPANFSRPLLSVLYDSEWIHSELLPAESSLSSRVRGCVGMLPAHAVATVLRYWYHGSPPGEILSVGILTKGQFCVPEGIVFSMPVRFQNGDWEVMTELEISEETEEVLGHLARELIE</sequence>
<dbReference type="Gene3D" id="3.40.50.720">
    <property type="entry name" value="NAD(P)-binding Rossmann-like Domain"/>
    <property type="match status" value="1"/>
</dbReference>
<evidence type="ECO:0000256" key="4">
    <source>
        <dbReference type="ARBA" id="ARBA00023027"/>
    </source>
</evidence>
<evidence type="ECO:0000256" key="2">
    <source>
        <dbReference type="ARBA" id="ARBA00022532"/>
    </source>
</evidence>
<dbReference type="GO" id="GO:0016615">
    <property type="term" value="F:malate dehydrogenase activity"/>
    <property type="evidence" value="ECO:0007669"/>
    <property type="project" value="InterPro"/>
</dbReference>
<feature type="non-terminal residue" evidence="7">
    <location>
        <position position="451"/>
    </location>
</feature>
<dbReference type="InterPro" id="IPR010945">
    <property type="entry name" value="Malate_DH_type2"/>
</dbReference>
<dbReference type="EMBL" id="VXBP01001634">
    <property type="protein sequence ID" value="NXN93054.1"/>
    <property type="molecule type" value="Genomic_DNA"/>
</dbReference>
<evidence type="ECO:0000313" key="7">
    <source>
        <dbReference type="EMBL" id="NXN93054.1"/>
    </source>
</evidence>
<proteinExistence type="inferred from homology"/>
<name>A0A7L1MZR7_RHICY</name>
<dbReference type="AlphaFoldDB" id="A0A7L1MZR7"/>
<evidence type="ECO:0000256" key="1">
    <source>
        <dbReference type="ARBA" id="ARBA00009613"/>
    </source>
</evidence>
<comment type="similarity">
    <text evidence="1">Belongs to the LDH/MDH superfamily. MDH type 2 family.</text>
</comment>
<keyword evidence="8" id="KW-1185">Reference proteome</keyword>
<keyword evidence="4" id="KW-0520">NAD</keyword>
<feature type="domain" description="Lactate/malate dehydrogenase C-terminal" evidence="6">
    <location>
        <begin position="377"/>
        <end position="449"/>
    </location>
</feature>
<keyword evidence="3" id="KW-0560">Oxidoreductase</keyword>
<evidence type="ECO:0000256" key="5">
    <source>
        <dbReference type="ARBA" id="ARBA00039310"/>
    </source>
</evidence>
<protein>
    <recommendedName>
        <fullName evidence="5">Putative malate dehydrogenase 1B</fullName>
    </recommendedName>
</protein>
<gene>
    <name evidence="7" type="primary">Mdh1_0</name>
    <name evidence="7" type="ORF">RHICYA_R05271</name>
</gene>
<dbReference type="GO" id="GO:0006108">
    <property type="term" value="P:malate metabolic process"/>
    <property type="evidence" value="ECO:0007669"/>
    <property type="project" value="InterPro"/>
</dbReference>
<dbReference type="Proteomes" id="UP000565785">
    <property type="component" value="Unassembled WGS sequence"/>
</dbReference>
<organism evidence="7 8">
    <name type="scientific">Rhinopomastus cyanomelas</name>
    <name type="common">Common scimitarbill</name>
    <dbReference type="NCBI Taxonomy" id="113115"/>
    <lineage>
        <taxon>Eukaryota</taxon>
        <taxon>Metazoa</taxon>
        <taxon>Chordata</taxon>
        <taxon>Craniata</taxon>
        <taxon>Vertebrata</taxon>
        <taxon>Euteleostomi</taxon>
        <taxon>Archelosauria</taxon>
        <taxon>Archosauria</taxon>
        <taxon>Dinosauria</taxon>
        <taxon>Saurischia</taxon>
        <taxon>Theropoda</taxon>
        <taxon>Coelurosauria</taxon>
        <taxon>Aves</taxon>
        <taxon>Neognathae</taxon>
        <taxon>Neoaves</taxon>
        <taxon>Telluraves</taxon>
        <taxon>Coraciimorphae</taxon>
        <taxon>Bucerotiformes</taxon>
        <taxon>Rhinopomastidae</taxon>
        <taxon>Rhinopomastus</taxon>
    </lineage>
</organism>
<feature type="non-terminal residue" evidence="7">
    <location>
        <position position="1"/>
    </location>
</feature>
<dbReference type="InterPro" id="IPR015955">
    <property type="entry name" value="Lactate_DH/Glyco_Ohase_4_C"/>
</dbReference>
<dbReference type="GO" id="GO:0006099">
    <property type="term" value="P:tricarboxylic acid cycle"/>
    <property type="evidence" value="ECO:0007669"/>
    <property type="project" value="UniProtKB-KW"/>
</dbReference>
<dbReference type="InterPro" id="IPR022383">
    <property type="entry name" value="Lactate/malate_DH_C"/>
</dbReference>
<dbReference type="FunFam" id="3.90.110.10:FF:000006">
    <property type="entry name" value="putative malate dehydrogenase 1B"/>
    <property type="match status" value="1"/>
</dbReference>
<dbReference type="SUPFAM" id="SSF51735">
    <property type="entry name" value="NAD(P)-binding Rossmann-fold domains"/>
    <property type="match status" value="1"/>
</dbReference>